<dbReference type="SUPFAM" id="SSF52540">
    <property type="entry name" value="P-loop containing nucleoside triphosphate hydrolases"/>
    <property type="match status" value="1"/>
</dbReference>
<keyword evidence="5" id="KW-0804">Transcription</keyword>
<dbReference type="InterPro" id="IPR009057">
    <property type="entry name" value="Homeodomain-like_sf"/>
</dbReference>
<dbReference type="SUPFAM" id="SSF46689">
    <property type="entry name" value="Homeodomain-like"/>
    <property type="match status" value="1"/>
</dbReference>
<dbReference type="Gene3D" id="3.40.50.2300">
    <property type="match status" value="1"/>
</dbReference>
<dbReference type="PROSITE" id="PS50110">
    <property type="entry name" value="RESPONSE_REGULATORY"/>
    <property type="match status" value="1"/>
</dbReference>
<feature type="domain" description="Sigma-54 factor interaction" evidence="7">
    <location>
        <begin position="338"/>
        <end position="567"/>
    </location>
</feature>
<gene>
    <name evidence="9" type="ORF">GO755_14365</name>
</gene>
<evidence type="ECO:0000256" key="2">
    <source>
        <dbReference type="ARBA" id="ARBA00022840"/>
    </source>
</evidence>
<dbReference type="SUPFAM" id="SSF52172">
    <property type="entry name" value="CheY-like"/>
    <property type="match status" value="1"/>
</dbReference>
<keyword evidence="1" id="KW-0547">Nucleotide-binding</keyword>
<dbReference type="InterPro" id="IPR003593">
    <property type="entry name" value="AAA+_ATPase"/>
</dbReference>
<dbReference type="InterPro" id="IPR001789">
    <property type="entry name" value="Sig_transdc_resp-reg_receiver"/>
</dbReference>
<evidence type="ECO:0000313" key="9">
    <source>
        <dbReference type="EMBL" id="MVM31223.1"/>
    </source>
</evidence>
<evidence type="ECO:0000256" key="4">
    <source>
        <dbReference type="ARBA" id="ARBA00023125"/>
    </source>
</evidence>
<evidence type="ECO:0000256" key="3">
    <source>
        <dbReference type="ARBA" id="ARBA00023015"/>
    </source>
</evidence>
<dbReference type="PROSITE" id="PS00688">
    <property type="entry name" value="SIGMA54_INTERACT_3"/>
    <property type="match status" value="1"/>
</dbReference>
<name>A0A7K1SBM6_9BACT</name>
<dbReference type="PROSITE" id="PS00675">
    <property type="entry name" value="SIGMA54_INTERACT_1"/>
    <property type="match status" value="1"/>
</dbReference>
<keyword evidence="6" id="KW-0597">Phosphoprotein</keyword>
<dbReference type="GO" id="GO:0000160">
    <property type="term" value="P:phosphorelay signal transduction system"/>
    <property type="evidence" value="ECO:0007669"/>
    <property type="project" value="InterPro"/>
</dbReference>
<feature type="domain" description="Response regulatory" evidence="8">
    <location>
        <begin position="4"/>
        <end position="118"/>
    </location>
</feature>
<sequence length="652" mass="73196">MNQTVLIVEDQFIEANDLRLMLQKAGYRVTGIARSVPNALELIGQEKPDVVLLDIFLKGPLTGIDLAKQLKEDTIPFIYLSANSTQDVLTAAKATQPDGFLVKPFREKDVLVTLEVARYRHEHSQEASFRRGTQLLKQLTKLLAEPIEWEQKLLKVGKAIQPFIPFDYMATGFAEADTTVYSDLGFLRIGFDEYQLVGPNELMVMTNLKRHELGALQAKTPLETEETWYDENEFKRVCQLPSIRKLIANTFLMRSQLVLPLVVPTGEQFTFFFYSRRPDAYQEEHITLFSQLKPVLTTAVEKKLNANPKVAPAALTSIPESISQSSDSPSSPTTFEGIVGSSHLLLTVFDHLSLVAPSDTSVLILGESGTGKERIAATIHQLSPRKRKPFIRVNCATLPVNLIESELFGHEKGSFTGATDKRIGRFEQADGGTIFLDEIGEMPVELQVKLLRVLQEKEIERIGGQSSIKINVRIIAATNRNLEKEVAEGRFRLDLYYRLNVFPIALPPLRDRKEDIPALVQHFIRQYNQKTGKKITGLSTQALSTLLAYHWPGNIRELEHLIERSVLLTKGTLIEDVGLLNMGQPTVSTMPEEHRIKTIDENERDHIIAVLKKCNGRIWGAGGAAEVLNVPPTTLNSKMKKLGIKKEYMDHS</sequence>
<evidence type="ECO:0000256" key="6">
    <source>
        <dbReference type="PROSITE-ProRule" id="PRU00169"/>
    </source>
</evidence>
<accession>A0A7K1SBM6</accession>
<dbReference type="PANTHER" id="PTHR32071">
    <property type="entry name" value="TRANSCRIPTIONAL REGULATORY PROTEIN"/>
    <property type="match status" value="1"/>
</dbReference>
<comment type="caution">
    <text evidence="9">The sequence shown here is derived from an EMBL/GenBank/DDBJ whole genome shotgun (WGS) entry which is preliminary data.</text>
</comment>
<dbReference type="PANTHER" id="PTHR32071:SF117">
    <property type="entry name" value="PTS-DEPENDENT DIHYDROXYACETONE KINASE OPERON REGULATORY PROTEIN-RELATED"/>
    <property type="match status" value="1"/>
</dbReference>
<evidence type="ECO:0000259" key="8">
    <source>
        <dbReference type="PROSITE" id="PS50110"/>
    </source>
</evidence>
<dbReference type="Gene3D" id="1.10.10.60">
    <property type="entry name" value="Homeodomain-like"/>
    <property type="match status" value="1"/>
</dbReference>
<dbReference type="AlphaFoldDB" id="A0A7K1SBM6"/>
<reference evidence="9 10" key="1">
    <citation type="submission" date="2019-12" db="EMBL/GenBank/DDBJ databases">
        <title>Spirosoma sp. HMF4905 genome sequencing and assembly.</title>
        <authorList>
            <person name="Kang H."/>
            <person name="Cha I."/>
            <person name="Kim H."/>
            <person name="Joh K."/>
        </authorList>
    </citation>
    <scope>NUCLEOTIDE SEQUENCE [LARGE SCALE GENOMIC DNA]</scope>
    <source>
        <strain evidence="9 10">HMF4905</strain>
    </source>
</reference>
<dbReference type="EMBL" id="WPIN01000005">
    <property type="protein sequence ID" value="MVM31223.1"/>
    <property type="molecule type" value="Genomic_DNA"/>
</dbReference>
<dbReference type="GO" id="GO:0005524">
    <property type="term" value="F:ATP binding"/>
    <property type="evidence" value="ECO:0007669"/>
    <property type="project" value="UniProtKB-KW"/>
</dbReference>
<dbReference type="Pfam" id="PF00072">
    <property type="entry name" value="Response_reg"/>
    <property type="match status" value="1"/>
</dbReference>
<protein>
    <submittedName>
        <fullName evidence="9">Response regulator</fullName>
    </submittedName>
</protein>
<dbReference type="InterPro" id="IPR025944">
    <property type="entry name" value="Sigma_54_int_dom_CS"/>
</dbReference>
<organism evidence="9 10">
    <name type="scientific">Spirosoma arboris</name>
    <dbReference type="NCBI Taxonomy" id="2682092"/>
    <lineage>
        <taxon>Bacteria</taxon>
        <taxon>Pseudomonadati</taxon>
        <taxon>Bacteroidota</taxon>
        <taxon>Cytophagia</taxon>
        <taxon>Cytophagales</taxon>
        <taxon>Cytophagaceae</taxon>
        <taxon>Spirosoma</taxon>
    </lineage>
</organism>
<dbReference type="FunFam" id="3.40.50.300:FF:000006">
    <property type="entry name" value="DNA-binding transcriptional regulator NtrC"/>
    <property type="match status" value="1"/>
</dbReference>
<evidence type="ECO:0000256" key="5">
    <source>
        <dbReference type="ARBA" id="ARBA00023163"/>
    </source>
</evidence>
<feature type="modified residue" description="4-aspartylphosphate" evidence="6">
    <location>
        <position position="54"/>
    </location>
</feature>
<evidence type="ECO:0000313" key="10">
    <source>
        <dbReference type="Proteomes" id="UP000436006"/>
    </source>
</evidence>
<proteinExistence type="predicted"/>
<dbReference type="InterPro" id="IPR027417">
    <property type="entry name" value="P-loop_NTPase"/>
</dbReference>
<dbReference type="PROSITE" id="PS50045">
    <property type="entry name" value="SIGMA54_INTERACT_4"/>
    <property type="match status" value="1"/>
</dbReference>
<keyword evidence="3" id="KW-0805">Transcription regulation</keyword>
<dbReference type="InterPro" id="IPR025943">
    <property type="entry name" value="Sigma_54_int_dom_ATP-bd_2"/>
</dbReference>
<dbReference type="CDD" id="cd17534">
    <property type="entry name" value="REC_DC-like"/>
    <property type="match status" value="1"/>
</dbReference>
<dbReference type="GO" id="GO:0043565">
    <property type="term" value="F:sequence-specific DNA binding"/>
    <property type="evidence" value="ECO:0007669"/>
    <property type="project" value="InterPro"/>
</dbReference>
<dbReference type="PROSITE" id="PS00676">
    <property type="entry name" value="SIGMA54_INTERACT_2"/>
    <property type="match status" value="1"/>
</dbReference>
<dbReference type="CDD" id="cd00009">
    <property type="entry name" value="AAA"/>
    <property type="match status" value="1"/>
</dbReference>
<dbReference type="InterPro" id="IPR002078">
    <property type="entry name" value="Sigma_54_int"/>
</dbReference>
<dbReference type="InterPro" id="IPR058031">
    <property type="entry name" value="AAA_lid_NorR"/>
</dbReference>
<dbReference type="Proteomes" id="UP000436006">
    <property type="component" value="Unassembled WGS sequence"/>
</dbReference>
<dbReference type="SMART" id="SM00448">
    <property type="entry name" value="REC"/>
    <property type="match status" value="1"/>
</dbReference>
<keyword evidence="2" id="KW-0067">ATP-binding</keyword>
<evidence type="ECO:0000256" key="1">
    <source>
        <dbReference type="ARBA" id="ARBA00022741"/>
    </source>
</evidence>
<dbReference type="RefSeq" id="WP_157585872.1">
    <property type="nucleotide sequence ID" value="NZ_WPIN01000005.1"/>
</dbReference>
<dbReference type="Gene3D" id="1.10.8.60">
    <property type="match status" value="1"/>
</dbReference>
<evidence type="ECO:0000259" key="7">
    <source>
        <dbReference type="PROSITE" id="PS50045"/>
    </source>
</evidence>
<dbReference type="Pfam" id="PF00158">
    <property type="entry name" value="Sigma54_activat"/>
    <property type="match status" value="1"/>
</dbReference>
<dbReference type="Pfam" id="PF25601">
    <property type="entry name" value="AAA_lid_14"/>
    <property type="match status" value="1"/>
</dbReference>
<dbReference type="InterPro" id="IPR025662">
    <property type="entry name" value="Sigma_54_int_dom_ATP-bd_1"/>
</dbReference>
<dbReference type="SMART" id="SM00382">
    <property type="entry name" value="AAA"/>
    <property type="match status" value="1"/>
</dbReference>
<keyword evidence="4" id="KW-0238">DNA-binding</keyword>
<keyword evidence="10" id="KW-1185">Reference proteome</keyword>
<dbReference type="InterPro" id="IPR011006">
    <property type="entry name" value="CheY-like_superfamily"/>
</dbReference>
<dbReference type="Gene3D" id="3.40.50.300">
    <property type="entry name" value="P-loop containing nucleotide triphosphate hydrolases"/>
    <property type="match status" value="1"/>
</dbReference>
<dbReference type="GO" id="GO:0006355">
    <property type="term" value="P:regulation of DNA-templated transcription"/>
    <property type="evidence" value="ECO:0007669"/>
    <property type="project" value="InterPro"/>
</dbReference>